<gene>
    <name evidence="2" type="ORF">O0V09_18945</name>
</gene>
<comment type="caution">
    <text evidence="2">The sequence shown here is derived from an EMBL/GenBank/DDBJ whole genome shotgun (WGS) entry which is preliminary data.</text>
</comment>
<sequence>MQMKSIGLALLIITAIFIAIMFSIEAVTVSNTFGWLGFSIAVGSIGYFMVCAPFGLRTHTTVFGRQQKYRHPVAEIPTKVVGLILVPVILCLVLSFGFYTYAI</sequence>
<feature type="transmembrane region" description="Helical" evidence="1">
    <location>
        <begin position="76"/>
        <end position="102"/>
    </location>
</feature>
<organism evidence="2 3">
    <name type="scientific">Dasania phycosphaerae</name>
    <dbReference type="NCBI Taxonomy" id="2950436"/>
    <lineage>
        <taxon>Bacteria</taxon>
        <taxon>Pseudomonadati</taxon>
        <taxon>Pseudomonadota</taxon>
        <taxon>Gammaproteobacteria</taxon>
        <taxon>Cellvibrionales</taxon>
        <taxon>Spongiibacteraceae</taxon>
        <taxon>Dasania</taxon>
    </lineage>
</organism>
<evidence type="ECO:0000313" key="2">
    <source>
        <dbReference type="EMBL" id="MCZ0867277.1"/>
    </source>
</evidence>
<evidence type="ECO:0000313" key="3">
    <source>
        <dbReference type="Proteomes" id="UP001069090"/>
    </source>
</evidence>
<keyword evidence="1" id="KW-1133">Transmembrane helix</keyword>
<proteinExistence type="predicted"/>
<protein>
    <submittedName>
        <fullName evidence="2">Uncharacterized protein</fullName>
    </submittedName>
</protein>
<feature type="transmembrane region" description="Helical" evidence="1">
    <location>
        <begin position="36"/>
        <end position="56"/>
    </location>
</feature>
<keyword evidence="3" id="KW-1185">Reference proteome</keyword>
<keyword evidence="1" id="KW-0812">Transmembrane</keyword>
<dbReference type="Proteomes" id="UP001069090">
    <property type="component" value="Unassembled WGS sequence"/>
</dbReference>
<reference evidence="2 3" key="1">
    <citation type="submission" date="2022-12" db="EMBL/GenBank/DDBJ databases">
        <title>Dasania phycosphaerae sp. nov., isolated from particulate material of the south coast of Korea.</title>
        <authorList>
            <person name="Jiang Y."/>
        </authorList>
    </citation>
    <scope>NUCLEOTIDE SEQUENCE [LARGE SCALE GENOMIC DNA]</scope>
    <source>
        <strain evidence="2 3">GY-19</strain>
    </source>
</reference>
<accession>A0A9J6RT68</accession>
<dbReference type="AlphaFoldDB" id="A0A9J6RT68"/>
<evidence type="ECO:0000256" key="1">
    <source>
        <dbReference type="SAM" id="Phobius"/>
    </source>
</evidence>
<dbReference type="RefSeq" id="WP_268905512.1">
    <property type="nucleotide sequence ID" value="NZ_JAPTGG010000044.1"/>
</dbReference>
<keyword evidence="1" id="KW-0472">Membrane</keyword>
<dbReference type="EMBL" id="JAPTGG010000044">
    <property type="protein sequence ID" value="MCZ0867277.1"/>
    <property type="molecule type" value="Genomic_DNA"/>
</dbReference>
<name>A0A9J6RT68_9GAMM</name>